<name>A0A431W2Z4_9DEIO</name>
<dbReference type="SMART" id="SM00278">
    <property type="entry name" value="HhH1"/>
    <property type="match status" value="2"/>
</dbReference>
<dbReference type="GO" id="GO:0003677">
    <property type="term" value="F:DNA binding"/>
    <property type="evidence" value="ECO:0007669"/>
    <property type="project" value="UniProtKB-KW"/>
</dbReference>
<reference evidence="3 4" key="1">
    <citation type="submission" date="2018-12" db="EMBL/GenBank/DDBJ databases">
        <title>Deinococcus radiophilus ATCC 27603 genome sequencing and assembly.</title>
        <authorList>
            <person name="Maclea K.S."/>
            <person name="Maynard C.R."/>
        </authorList>
    </citation>
    <scope>NUCLEOTIDE SEQUENCE [LARGE SCALE GENOMIC DNA]</scope>
    <source>
        <strain evidence="3 4">ATCC 27603</strain>
    </source>
</reference>
<protein>
    <submittedName>
        <fullName evidence="3">ComEA family DNA-binding protein</fullName>
    </submittedName>
</protein>
<comment type="caution">
    <text evidence="3">The sequence shown here is derived from an EMBL/GenBank/DDBJ whole genome shotgun (WGS) entry which is preliminary data.</text>
</comment>
<organism evidence="3 4">
    <name type="scientific">Deinococcus radiophilus</name>
    <dbReference type="NCBI Taxonomy" id="32062"/>
    <lineage>
        <taxon>Bacteria</taxon>
        <taxon>Thermotogati</taxon>
        <taxon>Deinococcota</taxon>
        <taxon>Deinococci</taxon>
        <taxon>Deinococcales</taxon>
        <taxon>Deinococcaceae</taxon>
        <taxon>Deinococcus</taxon>
    </lineage>
</organism>
<dbReference type="RefSeq" id="WP_126351145.1">
    <property type="nucleotide sequence ID" value="NZ_CP086380.1"/>
</dbReference>
<dbReference type="SUPFAM" id="SSF47781">
    <property type="entry name" value="RuvA domain 2-like"/>
    <property type="match status" value="1"/>
</dbReference>
<feature type="domain" description="Helix-hairpin-helix DNA-binding motif class 1" evidence="2">
    <location>
        <begin position="78"/>
        <end position="97"/>
    </location>
</feature>
<evidence type="ECO:0000256" key="1">
    <source>
        <dbReference type="SAM" id="Phobius"/>
    </source>
</evidence>
<proteinExistence type="predicted"/>
<evidence type="ECO:0000259" key="2">
    <source>
        <dbReference type="SMART" id="SM00278"/>
    </source>
</evidence>
<gene>
    <name evidence="3" type="ORF">EJ104_02305</name>
</gene>
<dbReference type="AlphaFoldDB" id="A0A431W2Z4"/>
<dbReference type="PANTHER" id="PTHR21180">
    <property type="entry name" value="ENDONUCLEASE/EXONUCLEASE/PHOSPHATASE FAMILY DOMAIN-CONTAINING PROTEIN 1"/>
    <property type="match status" value="1"/>
</dbReference>
<dbReference type="Pfam" id="PF12836">
    <property type="entry name" value="HHH_3"/>
    <property type="match status" value="1"/>
</dbReference>
<keyword evidence="3" id="KW-0238">DNA-binding</keyword>
<dbReference type="GO" id="GO:0015627">
    <property type="term" value="C:type II protein secretion system complex"/>
    <property type="evidence" value="ECO:0007669"/>
    <property type="project" value="TreeGrafter"/>
</dbReference>
<evidence type="ECO:0000313" key="3">
    <source>
        <dbReference type="EMBL" id="RTR29800.1"/>
    </source>
</evidence>
<dbReference type="EMBL" id="RXPE01000003">
    <property type="protein sequence ID" value="RTR29800.1"/>
    <property type="molecule type" value="Genomic_DNA"/>
</dbReference>
<keyword evidence="4" id="KW-1185">Reference proteome</keyword>
<dbReference type="GO" id="GO:0006281">
    <property type="term" value="P:DNA repair"/>
    <property type="evidence" value="ECO:0007669"/>
    <property type="project" value="InterPro"/>
</dbReference>
<keyword evidence="1" id="KW-0472">Membrane</keyword>
<dbReference type="InterPro" id="IPR003583">
    <property type="entry name" value="Hlx-hairpin-Hlx_DNA-bd_motif"/>
</dbReference>
<dbReference type="Gene3D" id="1.10.150.320">
    <property type="entry name" value="Photosystem II 12 kDa extrinsic protein"/>
    <property type="match status" value="1"/>
</dbReference>
<dbReference type="OrthoDB" id="9790239at2"/>
<dbReference type="Proteomes" id="UP000277766">
    <property type="component" value="Unassembled WGS sequence"/>
</dbReference>
<sequence length="126" mass="13210">MSGEGNERLWTAGLGAGLVLVGLLTLWPLLFAQPRAPQVMRQELPAVTMTDPAPEYPSTASVEPLISGQLNLNSATQEQLEALPRIGPALAERIMAARPLGSLADLDAVSGIGPATLEELAPLVTF</sequence>
<keyword evidence="1" id="KW-1133">Transmembrane helix</keyword>
<dbReference type="InterPro" id="IPR010994">
    <property type="entry name" value="RuvA_2-like"/>
</dbReference>
<dbReference type="PANTHER" id="PTHR21180:SF32">
    <property type="entry name" value="ENDONUCLEASE_EXONUCLEASE_PHOSPHATASE FAMILY DOMAIN-CONTAINING PROTEIN 1"/>
    <property type="match status" value="1"/>
</dbReference>
<keyword evidence="1" id="KW-0812">Transmembrane</keyword>
<feature type="domain" description="Helix-hairpin-helix DNA-binding motif class 1" evidence="2">
    <location>
        <begin position="104"/>
        <end position="123"/>
    </location>
</feature>
<feature type="transmembrane region" description="Helical" evidence="1">
    <location>
        <begin position="12"/>
        <end position="32"/>
    </location>
</feature>
<evidence type="ECO:0000313" key="4">
    <source>
        <dbReference type="Proteomes" id="UP000277766"/>
    </source>
</evidence>
<accession>A0A431W2Z4</accession>
<dbReference type="InterPro" id="IPR051675">
    <property type="entry name" value="Endo/Exo/Phosphatase_dom_1"/>
</dbReference>
<dbReference type="GO" id="GO:0015628">
    <property type="term" value="P:protein secretion by the type II secretion system"/>
    <property type="evidence" value="ECO:0007669"/>
    <property type="project" value="TreeGrafter"/>
</dbReference>